<keyword evidence="7" id="KW-0413">Isomerase</keyword>
<dbReference type="InterPro" id="IPR017825">
    <property type="entry name" value="Lycopene_cyclase_dom"/>
</dbReference>
<dbReference type="OrthoDB" id="5195186at2"/>
<feature type="transmembrane region" description="Helical" evidence="8">
    <location>
        <begin position="6"/>
        <end position="26"/>
    </location>
</feature>
<evidence type="ECO:0000313" key="11">
    <source>
        <dbReference type="Proteomes" id="UP000091914"/>
    </source>
</evidence>
<name>A0A1A0VZJ4_9MYCO</name>
<feature type="transmembrane region" description="Helical" evidence="8">
    <location>
        <begin position="80"/>
        <end position="101"/>
    </location>
</feature>
<dbReference type="NCBIfam" id="TIGR03462">
    <property type="entry name" value="CarR_dom_SF"/>
    <property type="match status" value="1"/>
</dbReference>
<comment type="subcellular location">
    <subcellularLocation>
        <location evidence="1">Membrane</location>
        <topology evidence="1">Multi-pass membrane protein</topology>
    </subcellularLocation>
</comment>
<comment type="caution">
    <text evidence="10">The sequence shown here is derived from an EMBL/GenBank/DDBJ whole genome shotgun (WGS) entry which is preliminary data.</text>
</comment>
<keyword evidence="3 8" id="KW-0812">Transmembrane</keyword>
<accession>A0A1A0VZJ4</accession>
<dbReference type="Pfam" id="PF18916">
    <property type="entry name" value="Lycopene_cyc"/>
    <property type="match status" value="1"/>
</dbReference>
<dbReference type="GO" id="GO:0016872">
    <property type="term" value="F:intramolecular lyase activity"/>
    <property type="evidence" value="ECO:0007669"/>
    <property type="project" value="InterPro"/>
</dbReference>
<dbReference type="RefSeq" id="WP_064877419.1">
    <property type="nucleotide sequence ID" value="NZ_LZSX01000008.1"/>
</dbReference>
<evidence type="ECO:0000256" key="2">
    <source>
        <dbReference type="ARBA" id="ARBA00004829"/>
    </source>
</evidence>
<dbReference type="EMBL" id="LZSX01000008">
    <property type="protein sequence ID" value="OBB88601.1"/>
    <property type="molecule type" value="Genomic_DNA"/>
</dbReference>
<reference evidence="10 11" key="1">
    <citation type="submission" date="2016-06" db="EMBL/GenBank/DDBJ databases">
        <authorList>
            <person name="Kjaerup R.B."/>
            <person name="Dalgaard T.S."/>
            <person name="Juul-Madsen H.R."/>
        </authorList>
    </citation>
    <scope>NUCLEOTIDE SEQUENCE [LARGE SCALE GENOMIC DNA]</scope>
    <source>
        <strain evidence="10 11">852002-51834_SCH5396731</strain>
    </source>
</reference>
<sequence length="107" mass="12202">MSDRWQYLAVLAACLVITAPLEIFGPGVYRQWRRVVKAVVPVAAVFLVWDEIAVAAHVWAYDRNYLCGLSIPFRVPIEEVLFFLVIPVCALLTYNAVTTILEKVHRR</sequence>
<dbReference type="Proteomes" id="UP000091914">
    <property type="component" value="Unassembled WGS sequence"/>
</dbReference>
<evidence type="ECO:0000256" key="1">
    <source>
        <dbReference type="ARBA" id="ARBA00004141"/>
    </source>
</evidence>
<proteinExistence type="predicted"/>
<evidence type="ECO:0000259" key="9">
    <source>
        <dbReference type="Pfam" id="PF18916"/>
    </source>
</evidence>
<evidence type="ECO:0000256" key="5">
    <source>
        <dbReference type="ARBA" id="ARBA00022989"/>
    </source>
</evidence>
<feature type="domain" description="Lycopene cyclase" evidence="9">
    <location>
        <begin position="7"/>
        <end position="95"/>
    </location>
</feature>
<evidence type="ECO:0000256" key="4">
    <source>
        <dbReference type="ARBA" id="ARBA00022746"/>
    </source>
</evidence>
<comment type="pathway">
    <text evidence="2">Carotenoid biosynthesis.</text>
</comment>
<dbReference type="GO" id="GO:0016117">
    <property type="term" value="P:carotenoid biosynthetic process"/>
    <property type="evidence" value="ECO:0007669"/>
    <property type="project" value="UniProtKB-KW"/>
</dbReference>
<dbReference type="GO" id="GO:0045436">
    <property type="term" value="F:lycopene beta cyclase activity"/>
    <property type="evidence" value="ECO:0007669"/>
    <property type="project" value="UniProtKB-ARBA"/>
</dbReference>
<gene>
    <name evidence="10" type="ORF">A5760_24520</name>
</gene>
<evidence type="ECO:0000256" key="8">
    <source>
        <dbReference type="SAM" id="Phobius"/>
    </source>
</evidence>
<evidence type="ECO:0000313" key="10">
    <source>
        <dbReference type="EMBL" id="OBB88601.1"/>
    </source>
</evidence>
<organism evidence="10 11">
    <name type="scientific">Mycobacterium colombiense</name>
    <dbReference type="NCBI Taxonomy" id="339268"/>
    <lineage>
        <taxon>Bacteria</taxon>
        <taxon>Bacillati</taxon>
        <taxon>Actinomycetota</taxon>
        <taxon>Actinomycetes</taxon>
        <taxon>Mycobacteriales</taxon>
        <taxon>Mycobacteriaceae</taxon>
        <taxon>Mycobacterium</taxon>
        <taxon>Mycobacterium avium complex (MAC)</taxon>
    </lineage>
</organism>
<feature type="transmembrane region" description="Helical" evidence="8">
    <location>
        <begin position="38"/>
        <end position="60"/>
    </location>
</feature>
<dbReference type="AlphaFoldDB" id="A0A1A0VZJ4"/>
<evidence type="ECO:0000256" key="7">
    <source>
        <dbReference type="ARBA" id="ARBA00023235"/>
    </source>
</evidence>
<evidence type="ECO:0000256" key="6">
    <source>
        <dbReference type="ARBA" id="ARBA00023136"/>
    </source>
</evidence>
<keyword evidence="4" id="KW-0125">Carotenoid biosynthesis</keyword>
<dbReference type="GO" id="GO:0016020">
    <property type="term" value="C:membrane"/>
    <property type="evidence" value="ECO:0007669"/>
    <property type="project" value="UniProtKB-SubCell"/>
</dbReference>
<protein>
    <submittedName>
        <fullName evidence="10">Lycopene cyclase</fullName>
    </submittedName>
</protein>
<keyword evidence="6 8" id="KW-0472">Membrane</keyword>
<keyword evidence="5 8" id="KW-1133">Transmembrane helix</keyword>
<evidence type="ECO:0000256" key="3">
    <source>
        <dbReference type="ARBA" id="ARBA00022692"/>
    </source>
</evidence>